<sequence>MQDVLNISGRASFVRRFVPVFSLSLGIIIISLLLALGAMEVLSAARAYVAGEGLWSKAQRDAVYSLTLYAQTRDPRHHERYLQALAIPLSDQRARLEMDKPDFDYTKAYSGLLGGDNHPDDIPGMIRLYRCCAEYSWFRRAVSIWEEGDSYIAQLQHLGRDLRAEVLSGRNSPKRIGAIFDQVRAVDAGVKPLEDAFTTTLGEAVRWLKSTLAWTVSATISLLIVLGVYLSSRLLAQARRTEDNYRLLADAFAHTADGIMILDNKRRIVTVNHAFAAITGYEAGEVVGRLFARPQSVKIPGPTIYAVWEDVRSAGRWEGEVWNVRKNGEVYPMRLSLSAVYDQRGGEIDHYVGVFNDISTHKENEERLKFLATHDPLTGLPNRTEFERSCHDAIARARRRGLRLAVLYIDLDNFKPVNDTYGHAIGDELLKTIAARMKQAVRETDTVARIGGDEFSVLLADLDGLETGHIVARKLLHLLSQPVMTRRGAHHVGASIGVSTYPDDGHDPRALLRLADAAMYRVKQGGRNGVSFYSTPAGLPETVTSPVTDPRLASKH</sequence>
<protein>
    <submittedName>
        <fullName evidence="7">Membrane protein</fullName>
    </submittedName>
</protein>
<dbReference type="Pfam" id="PF13426">
    <property type="entry name" value="PAS_9"/>
    <property type="match status" value="1"/>
</dbReference>
<dbReference type="InterPro" id="IPR029787">
    <property type="entry name" value="Nucleotide_cyclase"/>
</dbReference>
<dbReference type="EMBL" id="AP014879">
    <property type="protein sequence ID" value="BAV34440.1"/>
    <property type="molecule type" value="Genomic_DNA"/>
</dbReference>
<comment type="cofactor">
    <cofactor evidence="1">
        <name>Mg(2+)</name>
        <dbReference type="ChEBI" id="CHEBI:18420"/>
    </cofactor>
</comment>
<evidence type="ECO:0000256" key="2">
    <source>
        <dbReference type="SAM" id="MobiDB-lite"/>
    </source>
</evidence>
<feature type="domain" description="GGDEF" evidence="6">
    <location>
        <begin position="402"/>
        <end position="535"/>
    </location>
</feature>
<dbReference type="GO" id="GO:0003824">
    <property type="term" value="F:catalytic activity"/>
    <property type="evidence" value="ECO:0007669"/>
    <property type="project" value="UniProtKB-ARBA"/>
</dbReference>
<dbReference type="PROSITE" id="PS50887">
    <property type="entry name" value="GGDEF"/>
    <property type="match status" value="1"/>
</dbReference>
<keyword evidence="8" id="KW-1185">Reference proteome</keyword>
<feature type="domain" description="PAC" evidence="5">
    <location>
        <begin position="317"/>
        <end position="370"/>
    </location>
</feature>
<dbReference type="InterPro" id="IPR000014">
    <property type="entry name" value="PAS"/>
</dbReference>
<dbReference type="InParanoid" id="A0A1B4XI06"/>
<dbReference type="NCBIfam" id="TIGR00229">
    <property type="entry name" value="sensory_box"/>
    <property type="match status" value="1"/>
</dbReference>
<dbReference type="CDD" id="cd00130">
    <property type="entry name" value="PAS"/>
    <property type="match status" value="1"/>
</dbReference>
<dbReference type="Proteomes" id="UP000243180">
    <property type="component" value="Chromosome"/>
</dbReference>
<dbReference type="Pfam" id="PF00990">
    <property type="entry name" value="GGDEF"/>
    <property type="match status" value="1"/>
</dbReference>
<feature type="transmembrane region" description="Helical" evidence="3">
    <location>
        <begin position="20"/>
        <end position="39"/>
    </location>
</feature>
<dbReference type="SUPFAM" id="SSF55785">
    <property type="entry name" value="PYP-like sensor domain (PAS domain)"/>
    <property type="match status" value="1"/>
</dbReference>
<dbReference type="Gene3D" id="3.30.70.270">
    <property type="match status" value="1"/>
</dbReference>
<dbReference type="PANTHER" id="PTHR46663:SF3">
    <property type="entry name" value="SLL0267 PROTEIN"/>
    <property type="match status" value="1"/>
</dbReference>
<evidence type="ECO:0000259" key="4">
    <source>
        <dbReference type="PROSITE" id="PS50112"/>
    </source>
</evidence>
<keyword evidence="3" id="KW-0812">Transmembrane</keyword>
<keyword evidence="3" id="KW-0472">Membrane</keyword>
<evidence type="ECO:0000259" key="6">
    <source>
        <dbReference type="PROSITE" id="PS50887"/>
    </source>
</evidence>
<name>A0A1B4XI06_9GAMM</name>
<dbReference type="InterPro" id="IPR001610">
    <property type="entry name" value="PAC"/>
</dbReference>
<dbReference type="RefSeq" id="WP_172426026.1">
    <property type="nucleotide sequence ID" value="NZ_AP014879.1"/>
</dbReference>
<dbReference type="NCBIfam" id="TIGR00254">
    <property type="entry name" value="GGDEF"/>
    <property type="match status" value="1"/>
</dbReference>
<dbReference type="InterPro" id="IPR043128">
    <property type="entry name" value="Rev_trsase/Diguanyl_cyclase"/>
</dbReference>
<dbReference type="PROSITE" id="PS50113">
    <property type="entry name" value="PAC"/>
    <property type="match status" value="1"/>
</dbReference>
<feature type="region of interest" description="Disordered" evidence="2">
    <location>
        <begin position="533"/>
        <end position="556"/>
    </location>
</feature>
<evidence type="ECO:0000256" key="3">
    <source>
        <dbReference type="SAM" id="Phobius"/>
    </source>
</evidence>
<organism evidence="7 8">
    <name type="scientific">Sulfuricaulis limicola</name>
    <dbReference type="NCBI Taxonomy" id="1620215"/>
    <lineage>
        <taxon>Bacteria</taxon>
        <taxon>Pseudomonadati</taxon>
        <taxon>Pseudomonadota</taxon>
        <taxon>Gammaproteobacteria</taxon>
        <taxon>Acidiferrobacterales</taxon>
        <taxon>Acidiferrobacteraceae</taxon>
        <taxon>Sulfuricaulis</taxon>
    </lineage>
</organism>
<dbReference type="SMART" id="SM00091">
    <property type="entry name" value="PAS"/>
    <property type="match status" value="1"/>
</dbReference>
<keyword evidence="3" id="KW-1133">Transmembrane helix</keyword>
<dbReference type="FunFam" id="3.30.70.270:FF:000001">
    <property type="entry name" value="Diguanylate cyclase domain protein"/>
    <property type="match status" value="1"/>
</dbReference>
<evidence type="ECO:0000256" key="1">
    <source>
        <dbReference type="ARBA" id="ARBA00001946"/>
    </source>
</evidence>
<evidence type="ECO:0000313" key="7">
    <source>
        <dbReference type="EMBL" id="BAV34440.1"/>
    </source>
</evidence>
<dbReference type="InterPro" id="IPR052163">
    <property type="entry name" value="DGC-Regulatory_Protein"/>
</dbReference>
<dbReference type="SMART" id="SM00086">
    <property type="entry name" value="PAC"/>
    <property type="match status" value="1"/>
</dbReference>
<dbReference type="SUPFAM" id="SSF55073">
    <property type="entry name" value="Nucleotide cyclase"/>
    <property type="match status" value="1"/>
</dbReference>
<dbReference type="SMART" id="SM00267">
    <property type="entry name" value="GGDEF"/>
    <property type="match status" value="1"/>
</dbReference>
<reference evidence="7 8" key="1">
    <citation type="submission" date="2015-05" db="EMBL/GenBank/DDBJ databases">
        <title>Complete genome sequence of a sulfur-oxidizing gammaproteobacterium strain HA5.</title>
        <authorList>
            <person name="Miura A."/>
            <person name="Kojima H."/>
            <person name="Fukui M."/>
        </authorList>
    </citation>
    <scope>NUCLEOTIDE SEQUENCE [LARGE SCALE GENOMIC DNA]</scope>
    <source>
        <strain evidence="7 8">HA5</strain>
    </source>
</reference>
<dbReference type="InterPro" id="IPR000700">
    <property type="entry name" value="PAS-assoc_C"/>
</dbReference>
<proteinExistence type="predicted"/>
<dbReference type="InterPro" id="IPR035965">
    <property type="entry name" value="PAS-like_dom_sf"/>
</dbReference>
<accession>A0A1B4XI06</accession>
<dbReference type="InterPro" id="IPR000160">
    <property type="entry name" value="GGDEF_dom"/>
</dbReference>
<dbReference type="CDD" id="cd01949">
    <property type="entry name" value="GGDEF"/>
    <property type="match status" value="1"/>
</dbReference>
<evidence type="ECO:0000259" key="5">
    <source>
        <dbReference type="PROSITE" id="PS50113"/>
    </source>
</evidence>
<dbReference type="PANTHER" id="PTHR46663">
    <property type="entry name" value="DIGUANYLATE CYCLASE DGCT-RELATED"/>
    <property type="match status" value="1"/>
</dbReference>
<evidence type="ECO:0000313" key="8">
    <source>
        <dbReference type="Proteomes" id="UP000243180"/>
    </source>
</evidence>
<dbReference type="KEGG" id="slim:SCL_2151"/>
<dbReference type="AlphaFoldDB" id="A0A1B4XI06"/>
<dbReference type="PROSITE" id="PS50112">
    <property type="entry name" value="PAS"/>
    <property type="match status" value="1"/>
</dbReference>
<dbReference type="Gene3D" id="3.30.450.20">
    <property type="entry name" value="PAS domain"/>
    <property type="match status" value="1"/>
</dbReference>
<feature type="domain" description="PAS" evidence="4">
    <location>
        <begin position="241"/>
        <end position="289"/>
    </location>
</feature>
<gene>
    <name evidence="7" type="ORF">SCL_2151</name>
</gene>